<gene>
    <name evidence="2" type="ORF">EKG83_38290</name>
</gene>
<dbReference type="RefSeq" id="WP_033430642.1">
    <property type="nucleotide sequence ID" value="NZ_CP034550.1"/>
</dbReference>
<accession>A0A5Q0H8D7</accession>
<keyword evidence="3" id="KW-1185">Reference proteome</keyword>
<evidence type="ECO:0000313" key="3">
    <source>
        <dbReference type="Proteomes" id="UP000325787"/>
    </source>
</evidence>
<dbReference type="Proteomes" id="UP000325787">
    <property type="component" value="Chromosome"/>
</dbReference>
<dbReference type="InterPro" id="IPR007278">
    <property type="entry name" value="DUF397"/>
</dbReference>
<dbReference type="Pfam" id="PF04149">
    <property type="entry name" value="DUF397"/>
    <property type="match status" value="1"/>
</dbReference>
<dbReference type="AlphaFoldDB" id="A0A5Q0H8D7"/>
<name>A0A5Q0H8D7_SACSY</name>
<evidence type="ECO:0000259" key="1">
    <source>
        <dbReference type="Pfam" id="PF04149"/>
    </source>
</evidence>
<evidence type="ECO:0000313" key="2">
    <source>
        <dbReference type="EMBL" id="QFZ22498.1"/>
    </source>
</evidence>
<dbReference type="EMBL" id="CP034550">
    <property type="protein sequence ID" value="QFZ22498.1"/>
    <property type="molecule type" value="Genomic_DNA"/>
</dbReference>
<dbReference type="OrthoDB" id="4330022at2"/>
<organism evidence="2 3">
    <name type="scientific">Saccharothrix syringae</name>
    <name type="common">Nocardiopsis syringae</name>
    <dbReference type="NCBI Taxonomy" id="103733"/>
    <lineage>
        <taxon>Bacteria</taxon>
        <taxon>Bacillati</taxon>
        <taxon>Actinomycetota</taxon>
        <taxon>Actinomycetes</taxon>
        <taxon>Pseudonocardiales</taxon>
        <taxon>Pseudonocardiaceae</taxon>
        <taxon>Saccharothrix</taxon>
    </lineage>
</organism>
<feature type="domain" description="DUF397" evidence="1">
    <location>
        <begin position="4"/>
        <end position="56"/>
    </location>
</feature>
<dbReference type="KEGG" id="ssyi:EKG83_38290"/>
<sequence length="63" mass="6603">MQREWRKSSRSSAGGPECVEIALGASGAGVRDSKDRSGGELDFGAAQWARFVATVKDGAFDLG</sequence>
<reference evidence="3" key="1">
    <citation type="journal article" date="2021" name="Curr. Microbiol.">
        <title>Complete genome of nocamycin-producing strain Saccharothrix syringae NRRL B-16468 reveals the biosynthetic potential for secondary metabolites.</title>
        <authorList>
            <person name="Mo X."/>
            <person name="Yang S."/>
        </authorList>
    </citation>
    <scope>NUCLEOTIDE SEQUENCE [LARGE SCALE GENOMIC DNA]</scope>
    <source>
        <strain evidence="3">ATCC 51364 / DSM 43886 / JCM 6844 / KCTC 9398 / NBRC 14523 / NRRL B-16468 / INA 2240</strain>
    </source>
</reference>
<proteinExistence type="predicted"/>
<protein>
    <submittedName>
        <fullName evidence="2">DUF397 domain-containing protein</fullName>
    </submittedName>
</protein>